<dbReference type="EMBL" id="MU620930">
    <property type="protein sequence ID" value="KAI8578310.1"/>
    <property type="molecule type" value="Genomic_DNA"/>
</dbReference>
<sequence length="63" mass="6994">MREPLSTFRSLSMLGVEDRGIHVQCKLLLAASLLIRMSAKYTVNRCRKMAIALLSGKNFGVVV</sequence>
<gene>
    <name evidence="1" type="ORF">K450DRAFT_247233</name>
</gene>
<protein>
    <submittedName>
        <fullName evidence="1">Uncharacterized protein</fullName>
    </submittedName>
</protein>
<keyword evidence="2" id="KW-1185">Reference proteome</keyword>
<evidence type="ECO:0000313" key="1">
    <source>
        <dbReference type="EMBL" id="KAI8578310.1"/>
    </source>
</evidence>
<proteinExistence type="predicted"/>
<reference evidence="1" key="2">
    <citation type="journal article" date="2022" name="Proc. Natl. Acad. Sci. U.S.A.">
        <title>Diploid-dominant life cycles characterize the early evolution of Fungi.</title>
        <authorList>
            <person name="Amses K.R."/>
            <person name="Simmons D.R."/>
            <person name="Longcore J.E."/>
            <person name="Mondo S.J."/>
            <person name="Seto K."/>
            <person name="Jeronimo G.H."/>
            <person name="Bonds A.E."/>
            <person name="Quandt C.A."/>
            <person name="Davis W.J."/>
            <person name="Chang Y."/>
            <person name="Federici B.A."/>
            <person name="Kuo A."/>
            <person name="LaButti K."/>
            <person name="Pangilinan J."/>
            <person name="Andreopoulos W."/>
            <person name="Tritt A."/>
            <person name="Riley R."/>
            <person name="Hundley H."/>
            <person name="Johnson J."/>
            <person name="Lipzen A."/>
            <person name="Barry K."/>
            <person name="Lang B.F."/>
            <person name="Cuomo C.A."/>
            <person name="Buchler N.E."/>
            <person name="Grigoriev I.V."/>
            <person name="Spatafora J.W."/>
            <person name="Stajich J.E."/>
            <person name="James T.Y."/>
        </authorList>
    </citation>
    <scope>NUCLEOTIDE SEQUENCE</scope>
    <source>
        <strain evidence="1">AG</strain>
    </source>
</reference>
<dbReference type="Proteomes" id="UP001206595">
    <property type="component" value="Unassembled WGS sequence"/>
</dbReference>
<accession>A0AAD5HBN0</accession>
<name>A0AAD5HBN0_UMBRA</name>
<dbReference type="AlphaFoldDB" id="A0AAD5HBN0"/>
<reference evidence="1" key="1">
    <citation type="submission" date="2021-06" db="EMBL/GenBank/DDBJ databases">
        <authorList>
            <consortium name="DOE Joint Genome Institute"/>
            <person name="Mondo S.J."/>
            <person name="Amses K.R."/>
            <person name="Simmons D.R."/>
            <person name="Longcore J.E."/>
            <person name="Seto K."/>
            <person name="Alves G.H."/>
            <person name="Bonds A.E."/>
            <person name="Quandt C.A."/>
            <person name="Davis W.J."/>
            <person name="Chang Y."/>
            <person name="Letcher P.M."/>
            <person name="Powell M.J."/>
            <person name="Kuo A."/>
            <person name="Labutti K."/>
            <person name="Pangilinan J."/>
            <person name="Andreopoulos W."/>
            <person name="Tritt A."/>
            <person name="Riley R."/>
            <person name="Hundley H."/>
            <person name="Johnson J."/>
            <person name="Lipzen A."/>
            <person name="Barry K."/>
            <person name="Berbee M.L."/>
            <person name="Buchler N.E."/>
            <person name="Grigoriev I.V."/>
            <person name="Spatafora J.W."/>
            <person name="Stajich J.E."/>
            <person name="James T.Y."/>
        </authorList>
    </citation>
    <scope>NUCLEOTIDE SEQUENCE</scope>
    <source>
        <strain evidence="1">AG</strain>
    </source>
</reference>
<dbReference type="GeneID" id="75915383"/>
<organism evidence="1 2">
    <name type="scientific">Umbelopsis ramanniana AG</name>
    <dbReference type="NCBI Taxonomy" id="1314678"/>
    <lineage>
        <taxon>Eukaryota</taxon>
        <taxon>Fungi</taxon>
        <taxon>Fungi incertae sedis</taxon>
        <taxon>Mucoromycota</taxon>
        <taxon>Mucoromycotina</taxon>
        <taxon>Umbelopsidomycetes</taxon>
        <taxon>Umbelopsidales</taxon>
        <taxon>Umbelopsidaceae</taxon>
        <taxon>Umbelopsis</taxon>
    </lineage>
</organism>
<comment type="caution">
    <text evidence="1">The sequence shown here is derived from an EMBL/GenBank/DDBJ whole genome shotgun (WGS) entry which is preliminary data.</text>
</comment>
<evidence type="ECO:0000313" key="2">
    <source>
        <dbReference type="Proteomes" id="UP001206595"/>
    </source>
</evidence>
<dbReference type="RefSeq" id="XP_051443314.1">
    <property type="nucleotide sequence ID" value="XM_051590038.1"/>
</dbReference>